<comment type="similarity">
    <text evidence="1">Belongs to the shaker potassium channel beta subunit family.</text>
</comment>
<protein>
    <submittedName>
        <fullName evidence="5">Aldo/keto reductase</fullName>
    </submittedName>
</protein>
<feature type="domain" description="NADP-dependent oxidoreductase" evidence="4">
    <location>
        <begin position="15"/>
        <end position="307"/>
    </location>
</feature>
<dbReference type="PRINTS" id="PR01577">
    <property type="entry name" value="KCNABCHANNEL"/>
</dbReference>
<dbReference type="EMBL" id="CP020919">
    <property type="protein sequence ID" value="AWG25485.1"/>
    <property type="molecule type" value="Genomic_DNA"/>
</dbReference>
<dbReference type="PANTHER" id="PTHR43150">
    <property type="entry name" value="HYPERKINETIC, ISOFORM M"/>
    <property type="match status" value="1"/>
</dbReference>
<evidence type="ECO:0000313" key="6">
    <source>
        <dbReference type="Proteomes" id="UP000244677"/>
    </source>
</evidence>
<keyword evidence="3" id="KW-0560">Oxidoreductase</keyword>
<reference evidence="5 6" key="1">
    <citation type="submission" date="2017-04" db="EMBL/GenBank/DDBJ databases">
        <title>Complete genome sequence of Flavobacterium kingsejong AJ004.</title>
        <authorList>
            <person name="Lee P.C."/>
        </authorList>
    </citation>
    <scope>NUCLEOTIDE SEQUENCE [LARGE SCALE GENOMIC DNA]</scope>
    <source>
        <strain evidence="5 6">AJ004</strain>
    </source>
</reference>
<keyword evidence="6" id="KW-1185">Reference proteome</keyword>
<gene>
    <name evidence="5" type="ORF">FK004_09670</name>
</gene>
<accession>A0A2S1LP06</accession>
<dbReference type="InterPro" id="IPR036812">
    <property type="entry name" value="NAD(P)_OxRdtase_dom_sf"/>
</dbReference>
<sequence length="329" mass="36517">MNYRYMGNTGLPLSELSLGTWLSTGMKVDEKQFDSLTGTAYDAGINFFDNAEVYADGESERVMGKVFAKKSWDRSSYILSSKVYFGAHGAATRPSQKGLNRKHIIEGCEEALQRLKTDYLDLYFCHRPDPHVAVAEIVWAMNILINQGKILYWGTSEWSAQAITEAHYAAARYNLIGPSMEQPQYNLFYRDKMELDYLPLFKQFGMGTTTWSPLASGMLTGKYNKGIPEGSRLTTAGFSWLKDVMHTEKRIGQVNQLMEIATTIGCTPAALAIAWCLKNPNASTVLLGASTTGQLEDNLKAATVAPLLDAPLLSALDTIFESKPESRIF</sequence>
<dbReference type="KEGG" id="fki:FK004_09670"/>
<dbReference type="PANTHER" id="PTHR43150:SF2">
    <property type="entry name" value="HYPERKINETIC, ISOFORM M"/>
    <property type="match status" value="1"/>
</dbReference>
<evidence type="ECO:0000256" key="3">
    <source>
        <dbReference type="ARBA" id="ARBA00023002"/>
    </source>
</evidence>
<proteinExistence type="inferred from homology"/>
<dbReference type="Gene3D" id="3.20.20.100">
    <property type="entry name" value="NADP-dependent oxidoreductase domain"/>
    <property type="match status" value="1"/>
</dbReference>
<evidence type="ECO:0000259" key="4">
    <source>
        <dbReference type="Pfam" id="PF00248"/>
    </source>
</evidence>
<evidence type="ECO:0000256" key="2">
    <source>
        <dbReference type="ARBA" id="ARBA00022857"/>
    </source>
</evidence>
<dbReference type="Proteomes" id="UP000244677">
    <property type="component" value="Chromosome"/>
</dbReference>
<keyword evidence="2" id="KW-0521">NADP</keyword>
<dbReference type="InterPro" id="IPR023210">
    <property type="entry name" value="NADP_OxRdtase_dom"/>
</dbReference>
<dbReference type="InterPro" id="IPR005399">
    <property type="entry name" value="K_chnl_volt-dep_bsu_KCNAB-rel"/>
</dbReference>
<dbReference type="SUPFAM" id="SSF51430">
    <property type="entry name" value="NAD(P)-linked oxidoreductase"/>
    <property type="match status" value="1"/>
</dbReference>
<organism evidence="5 6">
    <name type="scientific">Flavobacterium kingsejongi</name>
    <dbReference type="NCBI Taxonomy" id="1678728"/>
    <lineage>
        <taxon>Bacteria</taxon>
        <taxon>Pseudomonadati</taxon>
        <taxon>Bacteroidota</taxon>
        <taxon>Flavobacteriia</taxon>
        <taxon>Flavobacteriales</taxon>
        <taxon>Flavobacteriaceae</taxon>
        <taxon>Flavobacterium</taxon>
    </lineage>
</organism>
<evidence type="ECO:0000313" key="5">
    <source>
        <dbReference type="EMBL" id="AWG25485.1"/>
    </source>
</evidence>
<dbReference type="OrthoDB" id="9804790at2"/>
<dbReference type="RefSeq" id="WP_108737075.1">
    <property type="nucleotide sequence ID" value="NZ_CP020919.1"/>
</dbReference>
<dbReference type="GO" id="GO:0016491">
    <property type="term" value="F:oxidoreductase activity"/>
    <property type="evidence" value="ECO:0007669"/>
    <property type="project" value="UniProtKB-KW"/>
</dbReference>
<name>A0A2S1LP06_9FLAO</name>
<dbReference type="Pfam" id="PF00248">
    <property type="entry name" value="Aldo_ket_red"/>
    <property type="match status" value="1"/>
</dbReference>
<evidence type="ECO:0000256" key="1">
    <source>
        <dbReference type="ARBA" id="ARBA00006515"/>
    </source>
</evidence>
<dbReference type="AlphaFoldDB" id="A0A2S1LP06"/>